<dbReference type="InterPro" id="IPR011006">
    <property type="entry name" value="CheY-like_superfamily"/>
</dbReference>
<dbReference type="InterPro" id="IPR001932">
    <property type="entry name" value="PPM-type_phosphatase-like_dom"/>
</dbReference>
<sequence length="434" mass="45561">MTVPLAATGAGPAEVPPEAPLSRRVLVADDSKTQRLLLRTLLRGRGYEVIEADNGRDALALLRAEPIRLVISDWIMPGLTGPELCQRLRAETAADGPHVYVLLLTAKHERADIARGLEAGADDFLTKPVDETELMARLLAGERIVRMQARLIAQRAETAAAYGRLKAAHEMLDRDLAMASLLQAELVPPALGACNGAACAVAYRAAGHVGGDLVGYFPIGQRGVGVFSVDVSGHGVAAALRTVHLAQLLSGADPADNIAFRAEAGGHAVRSPAEVVAELNARLLSSGKHDLYFTMVLAVIDLETGATTFCQAGHTAPAVLGAGGRVRFHGRGGPPVGLLPDLPYSDEHLTLAPGERLLLYSDGIAEAERPDGTMIEAAGLARLIGRAGDRAPDALMRVLMESLAEETGGAGFEDDISAVLVERPADARALRRAG</sequence>
<dbReference type="RefSeq" id="WP_285671986.1">
    <property type="nucleotide sequence ID" value="NZ_BSYI01000017.1"/>
</dbReference>
<dbReference type="Proteomes" id="UP001239909">
    <property type="component" value="Unassembled WGS sequence"/>
</dbReference>
<feature type="domain" description="Response regulatory" evidence="3">
    <location>
        <begin position="24"/>
        <end position="142"/>
    </location>
</feature>
<dbReference type="SUPFAM" id="SSF52172">
    <property type="entry name" value="CheY-like"/>
    <property type="match status" value="1"/>
</dbReference>
<keyword evidence="2" id="KW-0597">Phosphoprotein</keyword>
<dbReference type="SUPFAM" id="SSF81606">
    <property type="entry name" value="PP2C-like"/>
    <property type="match status" value="1"/>
</dbReference>
<evidence type="ECO:0000259" key="3">
    <source>
        <dbReference type="PROSITE" id="PS50110"/>
    </source>
</evidence>
<dbReference type="Pfam" id="PF07228">
    <property type="entry name" value="SpoIIE"/>
    <property type="match status" value="1"/>
</dbReference>
<reference evidence="4 5" key="1">
    <citation type="submission" date="2023-04" db="EMBL/GenBank/DDBJ databases">
        <title>Marinoamorphus aggregata gen. nov., sp. Nov., isolate from tissue of brittle star Ophioplocus japonicus.</title>
        <authorList>
            <person name="Kawano K."/>
            <person name="Sawayama S."/>
            <person name="Nakagawa S."/>
        </authorList>
    </citation>
    <scope>NUCLEOTIDE SEQUENCE [LARGE SCALE GENOMIC DNA]</scope>
    <source>
        <strain evidence="4 5">NKW23</strain>
    </source>
</reference>
<evidence type="ECO:0000256" key="2">
    <source>
        <dbReference type="PROSITE-ProRule" id="PRU00169"/>
    </source>
</evidence>
<name>A0ABQ6LL81_9RHOB</name>
<dbReference type="Pfam" id="PF00072">
    <property type="entry name" value="Response_reg"/>
    <property type="match status" value="1"/>
</dbReference>
<evidence type="ECO:0000256" key="1">
    <source>
        <dbReference type="ARBA" id="ARBA00022801"/>
    </source>
</evidence>
<evidence type="ECO:0000313" key="4">
    <source>
        <dbReference type="EMBL" id="GMG83186.1"/>
    </source>
</evidence>
<dbReference type="EMBL" id="BSYI01000017">
    <property type="protein sequence ID" value="GMG83186.1"/>
    <property type="molecule type" value="Genomic_DNA"/>
</dbReference>
<dbReference type="SMART" id="SM00448">
    <property type="entry name" value="REC"/>
    <property type="match status" value="1"/>
</dbReference>
<dbReference type="PROSITE" id="PS50110">
    <property type="entry name" value="RESPONSE_REGULATORY"/>
    <property type="match status" value="1"/>
</dbReference>
<dbReference type="InterPro" id="IPR052016">
    <property type="entry name" value="Bact_Sigma-Reg"/>
</dbReference>
<gene>
    <name evidence="4" type="ORF">LNKW23_23990</name>
</gene>
<keyword evidence="1" id="KW-0378">Hydrolase</keyword>
<organism evidence="4 5">
    <name type="scientific">Paralimibaculum aggregatum</name>
    <dbReference type="NCBI Taxonomy" id="3036245"/>
    <lineage>
        <taxon>Bacteria</taxon>
        <taxon>Pseudomonadati</taxon>
        <taxon>Pseudomonadota</taxon>
        <taxon>Alphaproteobacteria</taxon>
        <taxon>Rhodobacterales</taxon>
        <taxon>Paracoccaceae</taxon>
        <taxon>Paralimibaculum</taxon>
    </lineage>
</organism>
<dbReference type="PANTHER" id="PTHR43156">
    <property type="entry name" value="STAGE II SPORULATION PROTEIN E-RELATED"/>
    <property type="match status" value="1"/>
</dbReference>
<dbReference type="SMART" id="SM00331">
    <property type="entry name" value="PP2C_SIG"/>
    <property type="match status" value="1"/>
</dbReference>
<dbReference type="InterPro" id="IPR001789">
    <property type="entry name" value="Sig_transdc_resp-reg_receiver"/>
</dbReference>
<comment type="caution">
    <text evidence="4">The sequence shown here is derived from an EMBL/GenBank/DDBJ whole genome shotgun (WGS) entry which is preliminary data.</text>
</comment>
<accession>A0ABQ6LL81</accession>
<dbReference type="CDD" id="cd17574">
    <property type="entry name" value="REC_OmpR"/>
    <property type="match status" value="1"/>
</dbReference>
<keyword evidence="5" id="KW-1185">Reference proteome</keyword>
<dbReference type="Gene3D" id="3.40.50.2300">
    <property type="match status" value="1"/>
</dbReference>
<dbReference type="Gene3D" id="3.60.40.10">
    <property type="entry name" value="PPM-type phosphatase domain"/>
    <property type="match status" value="1"/>
</dbReference>
<feature type="modified residue" description="4-aspartylphosphate" evidence="2">
    <location>
        <position position="73"/>
    </location>
</feature>
<dbReference type="PANTHER" id="PTHR43156:SF2">
    <property type="entry name" value="STAGE II SPORULATION PROTEIN E"/>
    <property type="match status" value="1"/>
</dbReference>
<evidence type="ECO:0000313" key="5">
    <source>
        <dbReference type="Proteomes" id="UP001239909"/>
    </source>
</evidence>
<proteinExistence type="predicted"/>
<dbReference type="InterPro" id="IPR036457">
    <property type="entry name" value="PPM-type-like_dom_sf"/>
</dbReference>
<protein>
    <submittedName>
        <fullName evidence="4">SpoIIE family protein phosphatase</fullName>
    </submittedName>
</protein>